<evidence type="ECO:0000256" key="2">
    <source>
        <dbReference type="ARBA" id="ARBA00022723"/>
    </source>
</evidence>
<organism evidence="7 8">
    <name type="scientific">Mahella australiensis (strain DSM 15567 / CIP 107919 / 50-1 BON)</name>
    <dbReference type="NCBI Taxonomy" id="697281"/>
    <lineage>
        <taxon>Bacteria</taxon>
        <taxon>Bacillati</taxon>
        <taxon>Bacillota</taxon>
        <taxon>Clostridia</taxon>
        <taxon>Thermoanaerobacterales</taxon>
        <taxon>Thermoanaerobacterales Family IV. Incertae Sedis</taxon>
        <taxon>Mahella</taxon>
    </lineage>
</organism>
<dbReference type="eggNOG" id="COG1053">
    <property type="taxonomic scope" value="Bacteria"/>
</dbReference>
<reference evidence="7 8" key="2">
    <citation type="journal article" date="2011" name="Stand. Genomic Sci.">
        <title>Complete genome sequence of Mahella australiensis type strain (50-1 BON).</title>
        <authorList>
            <person name="Sikorski J."/>
            <person name="Teshima H."/>
            <person name="Nolan M."/>
            <person name="Lucas S."/>
            <person name="Hammon N."/>
            <person name="Deshpande S."/>
            <person name="Cheng J.F."/>
            <person name="Pitluck S."/>
            <person name="Liolios K."/>
            <person name="Pagani I."/>
            <person name="Ivanova N."/>
            <person name="Huntemann M."/>
            <person name="Mavromatis K."/>
            <person name="Ovchinikova G."/>
            <person name="Pati A."/>
            <person name="Tapia R."/>
            <person name="Han C."/>
            <person name="Goodwin L."/>
            <person name="Chen A."/>
            <person name="Palaniappan K."/>
            <person name="Land M."/>
            <person name="Hauser L."/>
            <person name="Ngatchou-Djao O.D."/>
            <person name="Rohde M."/>
            <person name="Pukall R."/>
            <person name="Spring S."/>
            <person name="Abt B."/>
            <person name="Goker M."/>
            <person name="Detter J.C."/>
            <person name="Woyke T."/>
            <person name="Bristow J."/>
            <person name="Markowitz V."/>
            <person name="Hugenholtz P."/>
            <person name="Eisen J.A."/>
            <person name="Kyrpides N.C."/>
            <person name="Klenk H.P."/>
            <person name="Lapidus A."/>
        </authorList>
    </citation>
    <scope>NUCLEOTIDE SEQUENCE [LARGE SCALE GENOMIC DNA]</scope>
    <source>
        <strain evidence="8">DSM 15567 / CIP 107919 / 50-1 BON</strain>
    </source>
</reference>
<sequence>MRGVLIVGGGIAGCTAADMLAQSHIPVYIVDKSKNIGGKAINYGCKATDTCLKCNMCLTQDIWQSVNDNRYIDIMTGADVLSCQGDKGDYRVMIRLDDGLEREINVAYIIVAIGFQPYDLKNKGFFGYGLYKNVLGGLDMEQLLKQRTPETLPFINPSIKKLAFLQCVGSRDVQDKAPYCSKVCCAYALRMGQTIHYYYPDIKITYFYMDIQEVGGVFSDYYDKLVKNGFRFVLSRPVMVEQADDGGLEVIHEDLAKASVVREKFDMVILSQGIRPADDIDYIADVFGLGYDANGFLKGIGRWSETGIYLAGAAKGPMNIADSMADARRVAMEIITDYRIAAVASGVM</sequence>
<protein>
    <submittedName>
        <fullName evidence="7">FAD dependent oxidoreductase</fullName>
    </submittedName>
</protein>
<dbReference type="OrthoDB" id="9758544at2"/>
<dbReference type="InterPro" id="IPR023753">
    <property type="entry name" value="FAD/NAD-binding_dom"/>
</dbReference>
<keyword evidence="8" id="KW-1185">Reference proteome</keyword>
<dbReference type="Gene3D" id="3.50.50.60">
    <property type="entry name" value="FAD/NAD(P)-binding domain"/>
    <property type="match status" value="1"/>
</dbReference>
<dbReference type="GO" id="GO:0046872">
    <property type="term" value="F:metal ion binding"/>
    <property type="evidence" value="ECO:0007669"/>
    <property type="project" value="UniProtKB-KW"/>
</dbReference>
<keyword evidence="3" id="KW-0560">Oxidoreductase</keyword>
<dbReference type="SUPFAM" id="SSF51905">
    <property type="entry name" value="FAD/NAD(P)-binding domain"/>
    <property type="match status" value="1"/>
</dbReference>
<dbReference type="AlphaFoldDB" id="F4A1X2"/>
<evidence type="ECO:0000256" key="4">
    <source>
        <dbReference type="ARBA" id="ARBA00023004"/>
    </source>
</evidence>
<dbReference type="Proteomes" id="UP000008457">
    <property type="component" value="Chromosome"/>
</dbReference>
<evidence type="ECO:0000313" key="7">
    <source>
        <dbReference type="EMBL" id="AEE96088.1"/>
    </source>
</evidence>
<dbReference type="EMBL" id="CP002360">
    <property type="protein sequence ID" value="AEE96088.1"/>
    <property type="molecule type" value="Genomic_DNA"/>
</dbReference>
<dbReference type="KEGG" id="mas:Mahau_0890"/>
<evidence type="ECO:0000259" key="6">
    <source>
        <dbReference type="Pfam" id="PF07992"/>
    </source>
</evidence>
<keyword evidence="1" id="KW-0004">4Fe-4S</keyword>
<dbReference type="PANTHER" id="PTHR43498:SF1">
    <property type="entry name" value="COB--COM HETERODISULFIDE REDUCTASE IRON-SULFUR SUBUNIT A"/>
    <property type="match status" value="1"/>
</dbReference>
<dbReference type="STRING" id="697281.Mahau_0890"/>
<dbReference type="HOGENOM" id="CLU_020302_1_0_9"/>
<keyword evidence="2" id="KW-0479">Metal-binding</keyword>
<keyword evidence="4" id="KW-0408">Iron</keyword>
<dbReference type="RefSeq" id="WP_013780518.1">
    <property type="nucleotide sequence ID" value="NC_015520.1"/>
</dbReference>
<evidence type="ECO:0000256" key="1">
    <source>
        <dbReference type="ARBA" id="ARBA00022485"/>
    </source>
</evidence>
<name>F4A1X2_MAHA5</name>
<feature type="domain" description="FAD/NAD(P)-binding" evidence="6">
    <location>
        <begin position="4"/>
        <end position="125"/>
    </location>
</feature>
<reference evidence="8" key="1">
    <citation type="submission" date="2010-11" db="EMBL/GenBank/DDBJ databases">
        <title>The complete genome of Mahella australiensis DSM 15567.</title>
        <authorList>
            <consortium name="US DOE Joint Genome Institute (JGI-PGF)"/>
            <person name="Lucas S."/>
            <person name="Copeland A."/>
            <person name="Lapidus A."/>
            <person name="Bruce D."/>
            <person name="Goodwin L."/>
            <person name="Pitluck S."/>
            <person name="Kyrpides N."/>
            <person name="Mavromatis K."/>
            <person name="Pagani I."/>
            <person name="Ivanova N."/>
            <person name="Teshima H."/>
            <person name="Brettin T."/>
            <person name="Detter J.C."/>
            <person name="Han C."/>
            <person name="Tapia R."/>
            <person name="Land M."/>
            <person name="Hauser L."/>
            <person name="Markowitz V."/>
            <person name="Cheng J.-F."/>
            <person name="Hugenholtz P."/>
            <person name="Woyke T."/>
            <person name="Wu D."/>
            <person name="Spring S."/>
            <person name="Pukall R."/>
            <person name="Steenblock K."/>
            <person name="Schneider S."/>
            <person name="Klenk H.-P."/>
            <person name="Eisen J.A."/>
        </authorList>
    </citation>
    <scope>NUCLEOTIDE SEQUENCE [LARGE SCALE GENOMIC DNA]</scope>
    <source>
        <strain evidence="8">DSM 15567 / CIP 107919 / 50-1 BON</strain>
    </source>
</reference>
<dbReference type="InterPro" id="IPR036188">
    <property type="entry name" value="FAD/NAD-bd_sf"/>
</dbReference>
<evidence type="ECO:0000256" key="5">
    <source>
        <dbReference type="ARBA" id="ARBA00023014"/>
    </source>
</evidence>
<evidence type="ECO:0000313" key="8">
    <source>
        <dbReference type="Proteomes" id="UP000008457"/>
    </source>
</evidence>
<accession>F4A1X2</accession>
<dbReference type="Pfam" id="PF07992">
    <property type="entry name" value="Pyr_redox_2"/>
    <property type="match status" value="1"/>
</dbReference>
<keyword evidence="5" id="KW-0411">Iron-sulfur</keyword>
<gene>
    <name evidence="7" type="ordered locus">Mahau_0890</name>
</gene>
<proteinExistence type="predicted"/>
<dbReference type="PANTHER" id="PTHR43498">
    <property type="entry name" value="FERREDOXIN:COB-COM HETERODISULFIDE REDUCTASE SUBUNIT A"/>
    <property type="match status" value="1"/>
</dbReference>
<evidence type="ECO:0000256" key="3">
    <source>
        <dbReference type="ARBA" id="ARBA00023002"/>
    </source>
</evidence>
<dbReference type="eggNOG" id="COG1148">
    <property type="taxonomic scope" value="Bacteria"/>
</dbReference>
<dbReference type="GO" id="GO:0051539">
    <property type="term" value="F:4 iron, 4 sulfur cluster binding"/>
    <property type="evidence" value="ECO:0007669"/>
    <property type="project" value="UniProtKB-KW"/>
</dbReference>
<dbReference type="InterPro" id="IPR039650">
    <property type="entry name" value="HdrA-like"/>
</dbReference>
<dbReference type="GO" id="GO:0016491">
    <property type="term" value="F:oxidoreductase activity"/>
    <property type="evidence" value="ECO:0007669"/>
    <property type="project" value="UniProtKB-KW"/>
</dbReference>